<evidence type="ECO:0000313" key="2">
    <source>
        <dbReference type="EMBL" id="EOR71533.1"/>
    </source>
</evidence>
<sequence>MEHHSDESRNVYAAAHTPEPRHGEEQPYAPEGTDTTQAFSGPLPRSEPEAFTDVQRFHDRWNRIQKSFVDDPRASVAAADSLVGEAIEQFTARLNERRRRIESSWQRRSEGGSDTERLRVALREYRTLLDQLTMVPY</sequence>
<protein>
    <submittedName>
        <fullName evidence="2">Uncharacterized protein</fullName>
    </submittedName>
</protein>
<reference evidence="2 3" key="1">
    <citation type="journal article" date="2013" name="Genome Announc.">
        <title>Draft Genome Sequence of the Lignocellulose Decomposer Thermobifida fusca Strain TM51.</title>
        <authorList>
            <person name="Toth A."/>
            <person name="Barna T."/>
            <person name="Nagy I."/>
            <person name="Horvath B."/>
            <person name="Nagy I."/>
            <person name="Tancsics A."/>
            <person name="Kriszt B."/>
            <person name="Baka E."/>
            <person name="Fekete C."/>
            <person name="Kukolya J."/>
        </authorList>
    </citation>
    <scope>NUCLEOTIDE SEQUENCE [LARGE SCALE GENOMIC DNA]</scope>
    <source>
        <strain evidence="2 3">TM51</strain>
    </source>
</reference>
<comment type="caution">
    <text evidence="2">The sequence shown here is derived from an EMBL/GenBank/DDBJ whole genome shotgun (WGS) entry which is preliminary data.</text>
</comment>
<evidence type="ECO:0000256" key="1">
    <source>
        <dbReference type="SAM" id="MobiDB-lite"/>
    </source>
</evidence>
<dbReference type="RefSeq" id="WP_011291798.1">
    <property type="nucleotide sequence ID" value="NZ_AOSG01000034.1"/>
</dbReference>
<name>A0A9P2TAW0_THEFU</name>
<dbReference type="Proteomes" id="UP000014184">
    <property type="component" value="Unassembled WGS sequence"/>
</dbReference>
<keyword evidence="3" id="KW-1185">Reference proteome</keyword>
<dbReference type="AlphaFoldDB" id="A0A9P2TAW0"/>
<proteinExistence type="predicted"/>
<dbReference type="EMBL" id="AOSG01000034">
    <property type="protein sequence ID" value="EOR71533.1"/>
    <property type="molecule type" value="Genomic_DNA"/>
</dbReference>
<gene>
    <name evidence="2" type="ORF">TM51_07186</name>
</gene>
<evidence type="ECO:0000313" key="3">
    <source>
        <dbReference type="Proteomes" id="UP000014184"/>
    </source>
</evidence>
<feature type="region of interest" description="Disordered" evidence="1">
    <location>
        <begin position="1"/>
        <end position="49"/>
    </location>
</feature>
<accession>A0A9P2TAW0</accession>
<organism evidence="2 3">
    <name type="scientific">Thermobifida fusca TM51</name>
    <dbReference type="NCBI Taxonomy" id="1169414"/>
    <lineage>
        <taxon>Bacteria</taxon>
        <taxon>Bacillati</taxon>
        <taxon>Actinomycetota</taxon>
        <taxon>Actinomycetes</taxon>
        <taxon>Streptosporangiales</taxon>
        <taxon>Nocardiopsidaceae</taxon>
        <taxon>Thermobifida</taxon>
    </lineage>
</organism>